<evidence type="ECO:0000256" key="4">
    <source>
        <dbReference type="ARBA" id="ARBA00012142"/>
    </source>
</evidence>
<dbReference type="PANTHER" id="PTHR11817">
    <property type="entry name" value="PYRUVATE KINASE"/>
    <property type="match status" value="1"/>
</dbReference>
<dbReference type="InterPro" id="IPR040442">
    <property type="entry name" value="Pyrv_kinase-like_dom_sf"/>
</dbReference>
<evidence type="ECO:0000256" key="11">
    <source>
        <dbReference type="ARBA" id="ARBA00023152"/>
    </source>
</evidence>
<evidence type="ECO:0000313" key="17">
    <source>
        <dbReference type="Proteomes" id="UP000694904"/>
    </source>
</evidence>
<proteinExistence type="inferred from homology"/>
<gene>
    <name evidence="18" type="primary">LOC108613078</name>
</gene>
<dbReference type="PRINTS" id="PR01050">
    <property type="entry name" value="PYRUVTKNASE"/>
</dbReference>
<dbReference type="InterPro" id="IPR036918">
    <property type="entry name" value="Pyrv_Knase_C_sf"/>
</dbReference>
<feature type="domain" description="Pyruvate kinase C-terminal" evidence="16">
    <location>
        <begin position="439"/>
        <end position="533"/>
    </location>
</feature>
<reference evidence="17" key="1">
    <citation type="journal article" date="1997" name="Nucleic Acids Res.">
        <title>tRNAscan-SE: a program for improved detection of transfer RNA genes in genomic sequence.</title>
        <authorList>
            <person name="Lowe T.M."/>
            <person name="Eddy S.R."/>
        </authorList>
    </citation>
    <scope>NUCLEOTIDE SEQUENCE [LARGE SCALE GENOMIC DNA]</scope>
</reference>
<dbReference type="InterPro" id="IPR015793">
    <property type="entry name" value="Pyrv_Knase_brl"/>
</dbReference>
<evidence type="ECO:0000256" key="6">
    <source>
        <dbReference type="ARBA" id="ARBA00022723"/>
    </source>
</evidence>
<dbReference type="SUPFAM" id="SSF51621">
    <property type="entry name" value="Phosphoenolpyruvate/pyruvate domain"/>
    <property type="match status" value="1"/>
</dbReference>
<evidence type="ECO:0000256" key="3">
    <source>
        <dbReference type="ARBA" id="ARBA00008663"/>
    </source>
</evidence>
<sequence length="636" mass="69810">MTLFTRFTTRVSAPMQILLPRVQLDSANYSTSAKLECDKKPEVVLDRGPFSSQLDYQSRLRFNAPTLSYALSGIICTIGPASNKADVLVKLIEAGMRVVRLNFSHGTYDYHCNTIQEARKAIECYATQVGVYKPVAIALDTKGPEIRTGLISGSHTAEVDLKQGDKIKLSTNKDLESNGTKDTIYVDYKQLPKIVKKGNLIFVDDGQIALRVTETTESEVICEIVNGGKLGSHKGVNLPGIPVDLPSVSEKDKKDLQFGVEHGVDMVFASFIRDANALSEIRAVLGPKGKHIQIISKIENQQGMHNIDDIIEASDGIMVARGDLGIEILTEEVVLAQKSIIAKCNMAGKPVICATQMLDSMTSKPRPSRAEASDVANAIFDGADCVMLSGETAKGKYPVECVKCMAKICAKVENVLWYERLQNEVKTYMKSSSSDNISAITAGISEIASLGQATAIVVASPCPVVPNLISQFRPRCPIVFLTGIRRVARQATIYRGIYPIVPEVMTNGCKDFTTILNIGLEYMAKMKIVDPEKPMTLMIVNALEAERITFRLLYTKKNRQDSKSTKTPDAKEKPVEETKKESKKNCSKHTEGINKCEKQLNEPKKGGECDSDDPIVSKCIRICAKVKKEKGDKSCK</sequence>
<name>A0ABM1P3J2_DROAR</name>
<reference evidence="17" key="2">
    <citation type="journal article" date="2016" name="G3 (Bethesda)">
        <title>Genome Evolution in Three Species of Cactophilic Drosophila.</title>
        <authorList>
            <person name="Sanchez-Flores A."/>
            <person name="Penazola F."/>
            <person name="Carpinteyro-Ponce J."/>
            <person name="Nazario-Yepiz N."/>
            <person name="Abreu-Goodger C."/>
            <person name="Machado C.A."/>
            <person name="Markow T.A."/>
        </authorList>
    </citation>
    <scope>NUCLEOTIDE SEQUENCE [LARGE SCALE GENOMIC DNA]</scope>
</reference>
<comment type="cofactor">
    <cofactor evidence="1">
        <name>K(+)</name>
        <dbReference type="ChEBI" id="CHEBI:29103"/>
    </cofactor>
</comment>
<evidence type="ECO:0000256" key="12">
    <source>
        <dbReference type="ARBA" id="ARBA00023317"/>
    </source>
</evidence>
<dbReference type="Proteomes" id="UP000694904">
    <property type="component" value="Chromosome 2"/>
</dbReference>
<dbReference type="SUPFAM" id="SSF52935">
    <property type="entry name" value="PK C-terminal domain-like"/>
    <property type="match status" value="1"/>
</dbReference>
<keyword evidence="11 13" id="KW-0324">Glycolysis</keyword>
<evidence type="ECO:0000256" key="13">
    <source>
        <dbReference type="RuleBase" id="RU000504"/>
    </source>
</evidence>
<dbReference type="Gene3D" id="2.40.33.10">
    <property type="entry name" value="PK beta-barrel domain-like"/>
    <property type="match status" value="1"/>
</dbReference>
<dbReference type="InterPro" id="IPR015795">
    <property type="entry name" value="Pyrv_Knase_C"/>
</dbReference>
<dbReference type="GeneID" id="108613078"/>
<keyword evidence="10 13" id="KW-0460">Magnesium</keyword>
<keyword evidence="8 13" id="KW-0418">Kinase</keyword>
<evidence type="ECO:0000256" key="8">
    <source>
        <dbReference type="ARBA" id="ARBA00022777"/>
    </source>
</evidence>
<evidence type="ECO:0000256" key="2">
    <source>
        <dbReference type="ARBA" id="ARBA00004997"/>
    </source>
</evidence>
<evidence type="ECO:0000259" key="15">
    <source>
        <dbReference type="Pfam" id="PF00224"/>
    </source>
</evidence>
<keyword evidence="12" id="KW-0670">Pyruvate</keyword>
<keyword evidence="17" id="KW-1185">Reference proteome</keyword>
<evidence type="ECO:0000256" key="14">
    <source>
        <dbReference type="SAM" id="MobiDB-lite"/>
    </source>
</evidence>
<keyword evidence="7" id="KW-0547">Nucleotide-binding</keyword>
<dbReference type="Pfam" id="PF02887">
    <property type="entry name" value="PK_C"/>
    <property type="match status" value="1"/>
</dbReference>
<evidence type="ECO:0000313" key="18">
    <source>
        <dbReference type="RefSeq" id="XP_017861778.1"/>
    </source>
</evidence>
<comment type="pathway">
    <text evidence="2 13">Carbohydrate degradation; glycolysis; pyruvate from D-glyceraldehyde 3-phosphate: step 5/5.</text>
</comment>
<evidence type="ECO:0000256" key="5">
    <source>
        <dbReference type="ARBA" id="ARBA00022679"/>
    </source>
</evidence>
<feature type="domain" description="Pyruvate kinase barrel" evidence="15">
    <location>
        <begin position="73"/>
        <end position="402"/>
    </location>
</feature>
<dbReference type="NCBIfam" id="NF004491">
    <property type="entry name" value="PRK05826.1"/>
    <property type="match status" value="1"/>
</dbReference>
<feature type="region of interest" description="Disordered" evidence="14">
    <location>
        <begin position="561"/>
        <end position="592"/>
    </location>
</feature>
<protein>
    <recommendedName>
        <fullName evidence="4 13">Pyruvate kinase</fullName>
        <ecNumber evidence="4 13">2.7.1.40</ecNumber>
    </recommendedName>
</protein>
<evidence type="ECO:0000256" key="1">
    <source>
        <dbReference type="ARBA" id="ARBA00001958"/>
    </source>
</evidence>
<dbReference type="EC" id="2.7.1.40" evidence="4 13"/>
<comment type="catalytic activity">
    <reaction evidence="13">
        <text>pyruvate + ATP = phosphoenolpyruvate + ADP + H(+)</text>
        <dbReference type="Rhea" id="RHEA:18157"/>
        <dbReference type="ChEBI" id="CHEBI:15361"/>
        <dbReference type="ChEBI" id="CHEBI:15378"/>
        <dbReference type="ChEBI" id="CHEBI:30616"/>
        <dbReference type="ChEBI" id="CHEBI:58702"/>
        <dbReference type="ChEBI" id="CHEBI:456216"/>
        <dbReference type="EC" id="2.7.1.40"/>
    </reaction>
</comment>
<dbReference type="Gene3D" id="3.20.20.60">
    <property type="entry name" value="Phosphoenolpyruvate-binding domains"/>
    <property type="match status" value="1"/>
</dbReference>
<evidence type="ECO:0000259" key="16">
    <source>
        <dbReference type="Pfam" id="PF02887"/>
    </source>
</evidence>
<dbReference type="NCBIfam" id="TIGR01064">
    <property type="entry name" value="pyruv_kin"/>
    <property type="match status" value="1"/>
</dbReference>
<dbReference type="SUPFAM" id="SSF50800">
    <property type="entry name" value="PK beta-barrel domain-like"/>
    <property type="match status" value="1"/>
</dbReference>
<accession>A0ABM1P3J2</accession>
<keyword evidence="6" id="KW-0479">Metal-binding</keyword>
<comment type="similarity">
    <text evidence="3 13">Belongs to the pyruvate kinase family.</text>
</comment>
<keyword evidence="9" id="KW-0067">ATP-binding</keyword>
<reference evidence="18" key="3">
    <citation type="submission" date="2025-08" db="UniProtKB">
        <authorList>
            <consortium name="RefSeq"/>
        </authorList>
    </citation>
    <scope>IDENTIFICATION</scope>
    <source>
        <tissue evidence="18">Whole organism</tissue>
    </source>
</reference>
<dbReference type="InterPro" id="IPR018209">
    <property type="entry name" value="Pyrv_Knase_AS"/>
</dbReference>
<dbReference type="NCBIfam" id="NF004978">
    <property type="entry name" value="PRK06354.1"/>
    <property type="match status" value="1"/>
</dbReference>
<dbReference type="PROSITE" id="PS00110">
    <property type="entry name" value="PYRUVATE_KINASE"/>
    <property type="match status" value="1"/>
</dbReference>
<evidence type="ECO:0000256" key="9">
    <source>
        <dbReference type="ARBA" id="ARBA00022840"/>
    </source>
</evidence>
<organism evidence="17 18">
    <name type="scientific">Drosophila arizonae</name>
    <name type="common">Fruit fly</name>
    <dbReference type="NCBI Taxonomy" id="7263"/>
    <lineage>
        <taxon>Eukaryota</taxon>
        <taxon>Metazoa</taxon>
        <taxon>Ecdysozoa</taxon>
        <taxon>Arthropoda</taxon>
        <taxon>Hexapoda</taxon>
        <taxon>Insecta</taxon>
        <taxon>Pterygota</taxon>
        <taxon>Neoptera</taxon>
        <taxon>Endopterygota</taxon>
        <taxon>Diptera</taxon>
        <taxon>Brachycera</taxon>
        <taxon>Muscomorpha</taxon>
        <taxon>Ephydroidea</taxon>
        <taxon>Drosophilidae</taxon>
        <taxon>Drosophila</taxon>
    </lineage>
</organism>
<dbReference type="Pfam" id="PF00224">
    <property type="entry name" value="PK"/>
    <property type="match status" value="1"/>
</dbReference>
<dbReference type="InterPro" id="IPR011037">
    <property type="entry name" value="Pyrv_Knase-like_insert_dom_sf"/>
</dbReference>
<evidence type="ECO:0000256" key="10">
    <source>
        <dbReference type="ARBA" id="ARBA00022842"/>
    </source>
</evidence>
<dbReference type="RefSeq" id="XP_017861778.1">
    <property type="nucleotide sequence ID" value="XM_018006289.1"/>
</dbReference>
<dbReference type="InterPro" id="IPR015813">
    <property type="entry name" value="Pyrv/PenolPyrv_kinase-like_dom"/>
</dbReference>
<keyword evidence="5 13" id="KW-0808">Transferase</keyword>
<dbReference type="InterPro" id="IPR001697">
    <property type="entry name" value="Pyr_Knase"/>
</dbReference>
<dbReference type="Gene3D" id="3.40.1380.20">
    <property type="entry name" value="Pyruvate kinase, C-terminal domain"/>
    <property type="match status" value="1"/>
</dbReference>
<evidence type="ECO:0000256" key="7">
    <source>
        <dbReference type="ARBA" id="ARBA00022741"/>
    </source>
</evidence>
<dbReference type="InterPro" id="IPR015806">
    <property type="entry name" value="Pyrv_Knase_insert_dom_sf"/>
</dbReference>